<evidence type="ECO:0000256" key="1">
    <source>
        <dbReference type="SAM" id="Phobius"/>
    </source>
</evidence>
<dbReference type="InterPro" id="IPR013486">
    <property type="entry name" value="SpoIID/LytB"/>
</dbReference>
<keyword evidence="4" id="KW-1185">Reference proteome</keyword>
<dbReference type="EMBL" id="FODJ01000005">
    <property type="protein sequence ID" value="SEO23869.1"/>
    <property type="molecule type" value="Genomic_DNA"/>
</dbReference>
<dbReference type="InterPro" id="IPR051922">
    <property type="entry name" value="Bact_Sporulation_Assoc"/>
</dbReference>
<keyword evidence="1" id="KW-1133">Transmembrane helix</keyword>
<gene>
    <name evidence="3" type="ORF">SAMN04488134_105100</name>
</gene>
<feature type="domain" description="Sporulation stage II protein D amidase enhancer LytB N-terminal" evidence="2">
    <location>
        <begin position="67"/>
        <end position="168"/>
    </location>
</feature>
<evidence type="ECO:0000259" key="2">
    <source>
        <dbReference type="Pfam" id="PF08486"/>
    </source>
</evidence>
<dbReference type="GO" id="GO:0030288">
    <property type="term" value="C:outer membrane-bounded periplasmic space"/>
    <property type="evidence" value="ECO:0007669"/>
    <property type="project" value="TreeGrafter"/>
</dbReference>
<sequence>MIQQRSILKPILIVVISMVVITLGIPSTIVLLSSDSHSEEEAPAVLANVQTELPEESMLTVKVERASSNEIEAVPLEQYVISVVSSEMPADFELEALKAQALAARTYIVQYMLATDAANGEQVITDTVQHQVYRNQEELKELWGSDYSWKLAKITEAVAATAGEILTYDNNPITPAFFSTSNGKTENSEDYWENSLPYLVTVDSHWDADSPKFIDQKTIQISEVEQQLGISFTSPVQNPRMTYTSSNRVQTVELGGNVFTGREIREKLDLRSTDFTIEHKNDYLIFTTKGFGHGVGMSQYGANGMAKEGKGYQEIVQHYYQGVEISAITEAATTLVAKN</sequence>
<dbReference type="InterPro" id="IPR013693">
    <property type="entry name" value="SpoIID/LytB_N"/>
</dbReference>
<dbReference type="InterPro" id="IPR014225">
    <property type="entry name" value="Spore_II_D_firmicutes"/>
</dbReference>
<dbReference type="NCBIfam" id="TIGR02870">
    <property type="entry name" value="spore_II_D"/>
    <property type="match status" value="1"/>
</dbReference>
<dbReference type="OrthoDB" id="9794671at2"/>
<evidence type="ECO:0000313" key="4">
    <source>
        <dbReference type="Proteomes" id="UP000199300"/>
    </source>
</evidence>
<dbReference type="AlphaFoldDB" id="A0A1H8N2X8"/>
<dbReference type="Proteomes" id="UP000199300">
    <property type="component" value="Unassembled WGS sequence"/>
</dbReference>
<reference evidence="3 4" key="1">
    <citation type="submission" date="2016-10" db="EMBL/GenBank/DDBJ databases">
        <authorList>
            <person name="de Groot N.N."/>
        </authorList>
    </citation>
    <scope>NUCLEOTIDE SEQUENCE [LARGE SCALE GENOMIC DNA]</scope>
    <source>
        <strain evidence="3 4">CGMCC 1.10434</strain>
    </source>
</reference>
<dbReference type="RefSeq" id="WP_091496925.1">
    <property type="nucleotide sequence ID" value="NZ_FODJ01000005.1"/>
</dbReference>
<protein>
    <submittedName>
        <fullName evidence="3">Stage II sporulation protein D</fullName>
    </submittedName>
</protein>
<keyword evidence="1" id="KW-0812">Transmembrane</keyword>
<dbReference type="PROSITE" id="PS50890">
    <property type="entry name" value="PUA"/>
    <property type="match status" value="1"/>
</dbReference>
<name>A0A1H8N2X8_9BACI</name>
<organism evidence="3 4">
    <name type="scientific">Amphibacillus marinus</name>
    <dbReference type="NCBI Taxonomy" id="872970"/>
    <lineage>
        <taxon>Bacteria</taxon>
        <taxon>Bacillati</taxon>
        <taxon>Bacillota</taxon>
        <taxon>Bacilli</taxon>
        <taxon>Bacillales</taxon>
        <taxon>Bacillaceae</taxon>
        <taxon>Amphibacillus</taxon>
    </lineage>
</organism>
<dbReference type="PANTHER" id="PTHR30032">
    <property type="entry name" value="N-ACETYLMURAMOYL-L-ALANINE AMIDASE-RELATED"/>
    <property type="match status" value="1"/>
</dbReference>
<evidence type="ECO:0000313" key="3">
    <source>
        <dbReference type="EMBL" id="SEO23869.1"/>
    </source>
</evidence>
<dbReference type="STRING" id="872970.SAMN04488134_105100"/>
<dbReference type="NCBIfam" id="TIGR02669">
    <property type="entry name" value="SpoIID_LytB"/>
    <property type="match status" value="1"/>
</dbReference>
<dbReference type="GO" id="GO:0030435">
    <property type="term" value="P:sporulation resulting in formation of a cellular spore"/>
    <property type="evidence" value="ECO:0007669"/>
    <property type="project" value="InterPro"/>
</dbReference>
<dbReference type="Pfam" id="PF08486">
    <property type="entry name" value="SpoIID"/>
    <property type="match status" value="1"/>
</dbReference>
<dbReference type="PANTHER" id="PTHR30032:SF4">
    <property type="entry name" value="AMIDASE ENHANCER"/>
    <property type="match status" value="1"/>
</dbReference>
<keyword evidence="1" id="KW-0472">Membrane</keyword>
<feature type="transmembrane region" description="Helical" evidence="1">
    <location>
        <begin position="12"/>
        <end position="32"/>
    </location>
</feature>
<accession>A0A1H8N2X8</accession>
<proteinExistence type="predicted"/>